<dbReference type="OrthoDB" id="10260017at2759"/>
<proteinExistence type="inferred from homology"/>
<dbReference type="InterPro" id="IPR038765">
    <property type="entry name" value="Papain-like_cys_pep_sf"/>
</dbReference>
<dbReference type="InterPro" id="IPR053710">
    <property type="entry name" value="Arylamine_NAT_domain_sf"/>
</dbReference>
<evidence type="ECO:0000313" key="4">
    <source>
        <dbReference type="Proteomes" id="UP000770015"/>
    </source>
</evidence>
<evidence type="ECO:0000256" key="2">
    <source>
        <dbReference type="RuleBase" id="RU003452"/>
    </source>
</evidence>
<name>A0A9P8V9C7_9PEZI</name>
<protein>
    <recommendedName>
        <fullName evidence="5">Arylamine N-acetyltransferase</fullName>
    </recommendedName>
</protein>
<dbReference type="Proteomes" id="UP000770015">
    <property type="component" value="Unassembled WGS sequence"/>
</dbReference>
<dbReference type="PANTHER" id="PTHR11786:SF0">
    <property type="entry name" value="ARYLAMINE N-ACETYLTRANSFERASE 4-RELATED"/>
    <property type="match status" value="1"/>
</dbReference>
<dbReference type="GO" id="GO:0016407">
    <property type="term" value="F:acetyltransferase activity"/>
    <property type="evidence" value="ECO:0007669"/>
    <property type="project" value="InterPro"/>
</dbReference>
<evidence type="ECO:0000256" key="1">
    <source>
        <dbReference type="ARBA" id="ARBA00006547"/>
    </source>
</evidence>
<keyword evidence="2" id="KW-0012">Acyltransferase</keyword>
<organism evidence="3 4">
    <name type="scientific">Plectosphaerella plurivora</name>
    <dbReference type="NCBI Taxonomy" id="936078"/>
    <lineage>
        <taxon>Eukaryota</taxon>
        <taxon>Fungi</taxon>
        <taxon>Dikarya</taxon>
        <taxon>Ascomycota</taxon>
        <taxon>Pezizomycotina</taxon>
        <taxon>Sordariomycetes</taxon>
        <taxon>Hypocreomycetidae</taxon>
        <taxon>Glomerellales</taxon>
        <taxon>Plectosphaerellaceae</taxon>
        <taxon>Plectosphaerella</taxon>
    </lineage>
</organism>
<dbReference type="Gene3D" id="3.30.2140.20">
    <property type="match status" value="1"/>
</dbReference>
<sequence>MAASSASTAMDNPVYTIEQLDAYFERINVSSRFNRDDRSLEALTILIRQQLLNVPFETLALHYSVDRTISLDPAALFDKIVTRRRGGYCLENNTFFGCVLRSLGFSVYGVICRISKATWGVHDGSWRPMSHMANIVMLDGLKYLVDVGYGVDGPTIPIPLDASLKAEDASNRANDALSHTGFPGQKIKLELKNLPQHIDPSQKVWVYSQRRFMDNWEDVYHFADMEVLPHDFEVLNFYNMTNSLWARTVVAQRFRGSEISIDGTLMLVRHELRRGDGSRTEPIIMKTYQTEAQRLEALRWNFGIILSEEEQRAIKGRPTELTGSELP</sequence>
<reference evidence="3" key="1">
    <citation type="journal article" date="2021" name="Nat. Commun.">
        <title>Genetic determinants of endophytism in the Arabidopsis root mycobiome.</title>
        <authorList>
            <person name="Mesny F."/>
            <person name="Miyauchi S."/>
            <person name="Thiergart T."/>
            <person name="Pickel B."/>
            <person name="Atanasova L."/>
            <person name="Karlsson M."/>
            <person name="Huettel B."/>
            <person name="Barry K.W."/>
            <person name="Haridas S."/>
            <person name="Chen C."/>
            <person name="Bauer D."/>
            <person name="Andreopoulos W."/>
            <person name="Pangilinan J."/>
            <person name="LaButti K."/>
            <person name="Riley R."/>
            <person name="Lipzen A."/>
            <person name="Clum A."/>
            <person name="Drula E."/>
            <person name="Henrissat B."/>
            <person name="Kohler A."/>
            <person name="Grigoriev I.V."/>
            <person name="Martin F.M."/>
            <person name="Hacquard S."/>
        </authorList>
    </citation>
    <scope>NUCLEOTIDE SEQUENCE</scope>
    <source>
        <strain evidence="3">MPI-SDFR-AT-0117</strain>
    </source>
</reference>
<dbReference type="PANTHER" id="PTHR11786">
    <property type="entry name" value="N-HYDROXYARYLAMINE O-ACETYLTRANSFERASE"/>
    <property type="match status" value="1"/>
</dbReference>
<evidence type="ECO:0000313" key="3">
    <source>
        <dbReference type="EMBL" id="KAH6685688.1"/>
    </source>
</evidence>
<dbReference type="EMBL" id="JAGSXJ010000014">
    <property type="protein sequence ID" value="KAH6685688.1"/>
    <property type="molecule type" value="Genomic_DNA"/>
</dbReference>
<comment type="caution">
    <text evidence="3">The sequence shown here is derived from an EMBL/GenBank/DDBJ whole genome shotgun (WGS) entry which is preliminary data.</text>
</comment>
<evidence type="ECO:0008006" key="5">
    <source>
        <dbReference type="Google" id="ProtNLM"/>
    </source>
</evidence>
<comment type="similarity">
    <text evidence="1 2">Belongs to the arylamine N-acetyltransferase family.</text>
</comment>
<keyword evidence="4" id="KW-1185">Reference proteome</keyword>
<dbReference type="Pfam" id="PF00797">
    <property type="entry name" value="Acetyltransf_2"/>
    <property type="match status" value="1"/>
</dbReference>
<dbReference type="PRINTS" id="PR01543">
    <property type="entry name" value="ANATRNSFRASE"/>
</dbReference>
<keyword evidence="2" id="KW-0808">Transferase</keyword>
<dbReference type="AlphaFoldDB" id="A0A9P8V9C7"/>
<accession>A0A9P8V9C7</accession>
<gene>
    <name evidence="3" type="ORF">F5X68DRAFT_209143</name>
</gene>
<dbReference type="SUPFAM" id="SSF54001">
    <property type="entry name" value="Cysteine proteinases"/>
    <property type="match status" value="1"/>
</dbReference>
<dbReference type="InterPro" id="IPR001447">
    <property type="entry name" value="Arylamine_N-AcTrfase"/>
</dbReference>